<feature type="domain" description="HTH CENPB-type" evidence="3">
    <location>
        <begin position="132"/>
        <end position="205"/>
    </location>
</feature>
<dbReference type="AlphaFoldDB" id="A0A9P3GR83"/>
<protein>
    <submittedName>
        <fullName evidence="4">DDE-domain-containing protein</fullName>
    </submittedName>
</protein>
<dbReference type="InterPro" id="IPR050863">
    <property type="entry name" value="CenT-Element_Derived"/>
</dbReference>
<feature type="region of interest" description="Disordered" evidence="2">
    <location>
        <begin position="437"/>
        <end position="457"/>
    </location>
</feature>
<dbReference type="InterPro" id="IPR004875">
    <property type="entry name" value="DDE_SF_endonuclease_dom"/>
</dbReference>
<keyword evidence="1" id="KW-0238">DNA-binding</keyword>
<dbReference type="SUPFAM" id="SSF46689">
    <property type="entry name" value="Homeodomain-like"/>
    <property type="match status" value="1"/>
</dbReference>
<accession>A0A9P3GR83</accession>
<evidence type="ECO:0000256" key="1">
    <source>
        <dbReference type="ARBA" id="ARBA00023125"/>
    </source>
</evidence>
<sequence>MAHARATLREGGRGAREYDARSWATDVCPSGCLYPISDRTFPGASSNSNAPRTSAVKAPQHARSNLTLHDWLTVVQYADKHLNLTQLQVVKYFRTRKEGALAFTQSTLSRHMSSEGRAKDAKLLVSHPTALSSKRARVVTRPNVERALVLWIKHMEAKNEQVNGHMLSVKCTFFETKLDVPEEERLHLTGWIGKFLRTYNMKERHRHGEAASVDLAAVAVECRRIQGLIVAYQRKDRLNFDKTSFFAFAPPDRGLATQQMAGKKASKFRITLGFLVSETGEKFPPVFIGKYKKPRCFGTIGPNERRFYYQNNKTAWMTAVLFEEYIKDLDARFRREERKVLLLLDNFFGHTIDYTPTNIQIEFFEPNMTPFVQPLNAGVIRCFKAHYRKQFCLRVIEQDEAGESDIYKINLLEGMLMAQTAWRAVSAETIENCWRHTGIRPDPGTREPEAASKRAIPPTQNPEAWKVLSRFALGELGGLPEVEDSLQKLLGTAYNQRDWKAAFNAIFEAEDDNMKALEAVNKMRDEAMKNDAPEHVSPASPASPQPPASVKPTQADAPQLKKVEGELEVALVDLHQHRRIHGPLPSLDEVLEPLEEQKIEESPYEFPGGEEEIVA</sequence>
<dbReference type="PANTHER" id="PTHR19303">
    <property type="entry name" value="TRANSPOSON"/>
    <property type="match status" value="1"/>
</dbReference>
<evidence type="ECO:0000313" key="4">
    <source>
        <dbReference type="EMBL" id="GJE99376.1"/>
    </source>
</evidence>
<proteinExistence type="predicted"/>
<dbReference type="PANTHER" id="PTHR19303:SF73">
    <property type="entry name" value="PROTEIN PDC2"/>
    <property type="match status" value="1"/>
</dbReference>
<dbReference type="GO" id="GO:0003677">
    <property type="term" value="F:DNA binding"/>
    <property type="evidence" value="ECO:0007669"/>
    <property type="project" value="UniProtKB-KW"/>
</dbReference>
<dbReference type="Proteomes" id="UP000703269">
    <property type="component" value="Unassembled WGS sequence"/>
</dbReference>
<feature type="region of interest" description="Disordered" evidence="2">
    <location>
        <begin position="530"/>
        <end position="556"/>
    </location>
</feature>
<evidence type="ECO:0000313" key="5">
    <source>
        <dbReference type="Proteomes" id="UP000703269"/>
    </source>
</evidence>
<organism evidence="4 5">
    <name type="scientific">Phanerochaete sordida</name>
    <dbReference type="NCBI Taxonomy" id="48140"/>
    <lineage>
        <taxon>Eukaryota</taxon>
        <taxon>Fungi</taxon>
        <taxon>Dikarya</taxon>
        <taxon>Basidiomycota</taxon>
        <taxon>Agaricomycotina</taxon>
        <taxon>Agaricomycetes</taxon>
        <taxon>Polyporales</taxon>
        <taxon>Phanerochaetaceae</taxon>
        <taxon>Phanerochaete</taxon>
    </lineage>
</organism>
<name>A0A9P3GR83_9APHY</name>
<comment type="caution">
    <text evidence="4">The sequence shown here is derived from an EMBL/GenBank/DDBJ whole genome shotgun (WGS) entry which is preliminary data.</text>
</comment>
<keyword evidence="5" id="KW-1185">Reference proteome</keyword>
<dbReference type="GO" id="GO:0005634">
    <property type="term" value="C:nucleus"/>
    <property type="evidence" value="ECO:0007669"/>
    <property type="project" value="TreeGrafter"/>
</dbReference>
<evidence type="ECO:0000259" key="3">
    <source>
        <dbReference type="PROSITE" id="PS51253"/>
    </source>
</evidence>
<dbReference type="InterPro" id="IPR006600">
    <property type="entry name" value="HTH_CenpB_DNA-bd_dom"/>
</dbReference>
<dbReference type="EMBL" id="BPQB01000107">
    <property type="protein sequence ID" value="GJE99376.1"/>
    <property type="molecule type" value="Genomic_DNA"/>
</dbReference>
<dbReference type="PROSITE" id="PS51253">
    <property type="entry name" value="HTH_CENPB"/>
    <property type="match status" value="1"/>
</dbReference>
<gene>
    <name evidence="4" type="ORF">PsYK624_156300</name>
</gene>
<feature type="region of interest" description="Disordered" evidence="2">
    <location>
        <begin position="585"/>
        <end position="615"/>
    </location>
</feature>
<dbReference type="OrthoDB" id="2799695at2759"/>
<dbReference type="Pfam" id="PF03184">
    <property type="entry name" value="DDE_1"/>
    <property type="match status" value="1"/>
</dbReference>
<dbReference type="InterPro" id="IPR009057">
    <property type="entry name" value="Homeodomain-like_sf"/>
</dbReference>
<evidence type="ECO:0000256" key="2">
    <source>
        <dbReference type="SAM" id="MobiDB-lite"/>
    </source>
</evidence>
<reference evidence="4 5" key="1">
    <citation type="submission" date="2021-08" db="EMBL/GenBank/DDBJ databases">
        <title>Draft Genome Sequence of Phanerochaete sordida strain YK-624.</title>
        <authorList>
            <person name="Mori T."/>
            <person name="Dohra H."/>
            <person name="Suzuki T."/>
            <person name="Kawagishi H."/>
            <person name="Hirai H."/>
        </authorList>
    </citation>
    <scope>NUCLEOTIDE SEQUENCE [LARGE SCALE GENOMIC DNA]</scope>
    <source>
        <strain evidence="4 5">YK-624</strain>
    </source>
</reference>
<feature type="compositionally biased region" description="Basic and acidic residues" evidence="2">
    <location>
        <begin position="443"/>
        <end position="452"/>
    </location>
</feature>